<comment type="caution">
    <text evidence="1">The sequence shown here is derived from an EMBL/GenBank/DDBJ whole genome shotgun (WGS) entry which is preliminary data.</text>
</comment>
<dbReference type="Proteomes" id="UP001596091">
    <property type="component" value="Unassembled WGS sequence"/>
</dbReference>
<accession>A0ABW1E9P6</accession>
<dbReference type="EMBL" id="JBHSPH010000001">
    <property type="protein sequence ID" value="MFC5860714.1"/>
    <property type="molecule type" value="Genomic_DNA"/>
</dbReference>
<sequence>MALVLRNLDTLTRKYMLVEVERDIQIGKLYISSRLSSRGALEYPQLLRDSVIGGDDSSLASELSVPGRLNLSETRNTKKGLISAAVPITAPQTLAEGEFNRFYARGLCLLAMASDITHLEIYRAKEVETPRSISIQLIGSKMLVDKLLEDLRIHQGTDTALGLPPGPNSGLSVMLPAR</sequence>
<evidence type="ECO:0000313" key="2">
    <source>
        <dbReference type="Proteomes" id="UP001596091"/>
    </source>
</evidence>
<proteinExistence type="predicted"/>
<keyword evidence="2" id="KW-1185">Reference proteome</keyword>
<gene>
    <name evidence="1" type="ORF">ACFPT7_00250</name>
</gene>
<protein>
    <submittedName>
        <fullName evidence="1">Uncharacterized protein</fullName>
    </submittedName>
</protein>
<name>A0ABW1E9P6_9BACT</name>
<dbReference type="RefSeq" id="WP_263335291.1">
    <property type="nucleotide sequence ID" value="NZ_JAGSYH010000002.1"/>
</dbReference>
<reference evidence="2" key="1">
    <citation type="journal article" date="2019" name="Int. J. Syst. Evol. Microbiol.">
        <title>The Global Catalogue of Microorganisms (GCM) 10K type strain sequencing project: providing services to taxonomists for standard genome sequencing and annotation.</title>
        <authorList>
            <consortium name="The Broad Institute Genomics Platform"/>
            <consortium name="The Broad Institute Genome Sequencing Center for Infectious Disease"/>
            <person name="Wu L."/>
            <person name="Ma J."/>
        </authorList>
    </citation>
    <scope>NUCLEOTIDE SEQUENCE [LARGE SCALE GENOMIC DNA]</scope>
    <source>
        <strain evidence="2">JCM 4087</strain>
    </source>
</reference>
<evidence type="ECO:0000313" key="1">
    <source>
        <dbReference type="EMBL" id="MFC5860714.1"/>
    </source>
</evidence>
<organism evidence="1 2">
    <name type="scientific">Acidicapsa dinghuensis</name>
    <dbReference type="NCBI Taxonomy" id="2218256"/>
    <lineage>
        <taxon>Bacteria</taxon>
        <taxon>Pseudomonadati</taxon>
        <taxon>Acidobacteriota</taxon>
        <taxon>Terriglobia</taxon>
        <taxon>Terriglobales</taxon>
        <taxon>Acidobacteriaceae</taxon>
        <taxon>Acidicapsa</taxon>
    </lineage>
</organism>